<comment type="catalytic activity">
    <reaction evidence="6">
        <text>L-glutamate 5-semialdehyde + NAD(+) + H2O = L-glutamate + NADH + 2 H(+)</text>
        <dbReference type="Rhea" id="RHEA:30235"/>
        <dbReference type="ChEBI" id="CHEBI:15377"/>
        <dbReference type="ChEBI" id="CHEBI:15378"/>
        <dbReference type="ChEBI" id="CHEBI:29985"/>
        <dbReference type="ChEBI" id="CHEBI:57540"/>
        <dbReference type="ChEBI" id="CHEBI:57945"/>
        <dbReference type="ChEBI" id="CHEBI:58066"/>
        <dbReference type="EC" id="1.2.1.88"/>
    </reaction>
</comment>
<feature type="domain" description="Proline utilization A N-terminal" evidence="10">
    <location>
        <begin position="6"/>
        <end position="118"/>
    </location>
</feature>
<dbReference type="GO" id="GO:0010133">
    <property type="term" value="P:L-proline catabolic process to L-glutamate"/>
    <property type="evidence" value="ECO:0007669"/>
    <property type="project" value="UniProtKB-UniPathway"/>
</dbReference>
<dbReference type="Proteomes" id="UP000249799">
    <property type="component" value="Chromosome"/>
</dbReference>
<sequence length="989" mass="110041">MARAAEKRIVELGNEIFRRMKGEAPSVFRKDWWSGKVMDWSMKDEAFKVEMFRFVDVFPSLNDHVQVAEHLQEYFCRPGQDFPSSFQWGLARVKPDSWVAKKAADQIEKQILGMASKFIAGEDAPEAMGTLRQMWDAGLCFTLDLLGEATLSEAEAADYLRRYDAIFDALIAATADWPARPELDRAPWGVVPRANVSVKISSLYSQLDAIDFEGSIEGVKTRLRPLFRKAKAHGLFLNIDMESYKDKDLTIATFKSLLEEDEFADFAHAGLVIQAYLKEAEADILELCKWAKRRKTPVTVRLVKGAYWDYETIHSAQEGWESPVFGQKWQTDQSYERCTEILLDHHKYIHAAFASHNVRSIAHAMAYAEAKRLDKRDLEFQMLFGMAEPMKAAVTSMGYRLRDYVPVGEIIPGMGYLVRRLLENTSNESWLRMSFADGKSLEELLAKPEKTAASASSERPAARAPLNKEGFRNEPMRDFSQAPVRAHFREAIATVRSRLGMRYPLVIGGEEIETQETIVSVNPSRPDEVVGVVARATAEDAEAALRAAEAAGPGWAKLPASERAKYLFALAEQMRKWRDHLAGWMVFEVGKNWREADGDVCEAIDFCEYYAREMLRLDTPQRLGSLPGELNLMFYQPRGVAAVIAPWNFPLAILCGMTVAAAVTGNTVIMKPAEQSSVIAAKLMALTREAAFPPGVINYLPGLGEEVGEHLVQSPKTHLIAFTGSMDVGLEILRKAAHTDPRAQQHVKKVVCEMGGKNAIIVDADADLDEAVQGVLQAAFGFQGQKCSACSRAIVHAACYEEFKTRLVEATRSLILGAADDPAHAIGPVVDAAARDKIRGYIDYAKAEETLLIERETPADGYFVGPTIFEVRDPASRLMQEEIFGPVLALIKVDDFGQALDVANGTRFALTGGVYSRSPLNIDRARREFRVGNLYINQKCTGALVYRQPFGGFKMSGVGAKAGGPDYLVQFMEPRSMTENTMRRGFAPE</sequence>
<evidence type="ECO:0000256" key="5">
    <source>
        <dbReference type="ARBA" id="ARBA00032259"/>
    </source>
</evidence>
<dbReference type="NCBIfam" id="NF002852">
    <property type="entry name" value="PRK03137.1"/>
    <property type="match status" value="1"/>
</dbReference>
<evidence type="ECO:0000256" key="3">
    <source>
        <dbReference type="ARBA" id="ARBA00023002"/>
    </source>
</evidence>
<dbReference type="KEGG" id="bsed:DN745_14520"/>
<dbReference type="InterPro" id="IPR016163">
    <property type="entry name" value="Ald_DH_C"/>
</dbReference>
<comment type="similarity">
    <text evidence="7">Belongs to the aldehyde dehydrogenase family. RocA subfamily.</text>
</comment>
<organism evidence="11 12">
    <name type="scientific">Bradymonas sediminis</name>
    <dbReference type="NCBI Taxonomy" id="1548548"/>
    <lineage>
        <taxon>Bacteria</taxon>
        <taxon>Deltaproteobacteria</taxon>
        <taxon>Bradymonadales</taxon>
        <taxon>Bradymonadaceae</taxon>
        <taxon>Bradymonas</taxon>
    </lineage>
</organism>
<gene>
    <name evidence="11" type="primary">pruA</name>
    <name evidence="11" type="ORF">DN745_14520</name>
</gene>
<evidence type="ECO:0000256" key="4">
    <source>
        <dbReference type="ARBA" id="ARBA00023027"/>
    </source>
</evidence>
<evidence type="ECO:0000259" key="10">
    <source>
        <dbReference type="Pfam" id="PF18083"/>
    </source>
</evidence>
<reference evidence="11 12" key="1">
    <citation type="submission" date="2018-06" db="EMBL/GenBank/DDBJ databases">
        <title>Lujinxingia sediminis gen. nov. sp. nov., a new facultative anaerobic member of the class Deltaproteobacteria, and proposal of Lujinxingaceae fam. nov.</title>
        <authorList>
            <person name="Guo L.-Y."/>
            <person name="Li C.-M."/>
            <person name="Wang S."/>
            <person name="Du Z.-J."/>
        </authorList>
    </citation>
    <scope>NUCLEOTIDE SEQUENCE [LARGE SCALE GENOMIC DNA]</scope>
    <source>
        <strain evidence="11 12">FA350</strain>
    </source>
</reference>
<dbReference type="InterPro" id="IPR015590">
    <property type="entry name" value="Aldehyde_DH_dom"/>
</dbReference>
<dbReference type="OrthoDB" id="9762913at2"/>
<evidence type="ECO:0000256" key="2">
    <source>
        <dbReference type="ARBA" id="ARBA00012884"/>
    </source>
</evidence>
<dbReference type="GO" id="GO:0003700">
    <property type="term" value="F:DNA-binding transcription factor activity"/>
    <property type="evidence" value="ECO:0007669"/>
    <property type="project" value="InterPro"/>
</dbReference>
<evidence type="ECO:0000256" key="7">
    <source>
        <dbReference type="ARBA" id="ARBA00061617"/>
    </source>
</evidence>
<dbReference type="InterPro" id="IPR016162">
    <property type="entry name" value="Ald_DH_N"/>
</dbReference>
<keyword evidence="3" id="KW-0560">Oxidoreductase</keyword>
<dbReference type="Pfam" id="PF01619">
    <property type="entry name" value="Pro_dh"/>
    <property type="match status" value="1"/>
</dbReference>
<dbReference type="FunFam" id="3.40.309.10:FF:000005">
    <property type="entry name" value="1-pyrroline-5-carboxylate dehydrogenase 1"/>
    <property type="match status" value="1"/>
</dbReference>
<feature type="domain" description="Proline dehydrogenase" evidence="9">
    <location>
        <begin position="128"/>
        <end position="432"/>
    </location>
</feature>
<dbReference type="InterPro" id="IPR050485">
    <property type="entry name" value="Proline_metab_enzyme"/>
</dbReference>
<dbReference type="InterPro" id="IPR016160">
    <property type="entry name" value="Ald_DH_CS_CYS"/>
</dbReference>
<keyword evidence="12" id="KW-1185">Reference proteome</keyword>
<dbReference type="GO" id="GO:0009898">
    <property type="term" value="C:cytoplasmic side of plasma membrane"/>
    <property type="evidence" value="ECO:0007669"/>
    <property type="project" value="TreeGrafter"/>
</dbReference>
<dbReference type="PANTHER" id="PTHR42862:SF1">
    <property type="entry name" value="DELTA-1-PYRROLINE-5-CARBOXYLATE DEHYDROGENASE 2, ISOFORM A-RELATED"/>
    <property type="match status" value="1"/>
</dbReference>
<dbReference type="CDD" id="cd07124">
    <property type="entry name" value="ALDH_PutA-P5CDH-RocA"/>
    <property type="match status" value="1"/>
</dbReference>
<dbReference type="EMBL" id="CP030032">
    <property type="protein sequence ID" value="AWV90477.1"/>
    <property type="molecule type" value="Genomic_DNA"/>
</dbReference>
<feature type="domain" description="Aldehyde dehydrogenase" evidence="8">
    <location>
        <begin position="515"/>
        <end position="975"/>
    </location>
</feature>
<evidence type="ECO:0000259" key="9">
    <source>
        <dbReference type="Pfam" id="PF01619"/>
    </source>
</evidence>
<dbReference type="InterPro" id="IPR016161">
    <property type="entry name" value="Ald_DH/histidinol_DH"/>
</dbReference>
<evidence type="ECO:0000259" key="8">
    <source>
        <dbReference type="Pfam" id="PF00171"/>
    </source>
</evidence>
<protein>
    <recommendedName>
        <fullName evidence="5">L-glutamate gamma-semialdehyde dehydrogenase</fullName>
        <ecNumber evidence="2">1.2.1.88</ecNumber>
    </recommendedName>
    <alternativeName>
        <fullName evidence="5">L-glutamate gamma-semialdehyde dehydrogenase</fullName>
    </alternativeName>
</protein>
<dbReference type="SUPFAM" id="SSF51730">
    <property type="entry name" value="FAD-linked oxidoreductase"/>
    <property type="match status" value="1"/>
</dbReference>
<evidence type="ECO:0000313" key="11">
    <source>
        <dbReference type="EMBL" id="AWV90477.1"/>
    </source>
</evidence>
<dbReference type="PANTHER" id="PTHR42862">
    <property type="entry name" value="DELTA-1-PYRROLINE-5-CARBOXYLATE DEHYDROGENASE 1, ISOFORM A-RELATED"/>
    <property type="match status" value="1"/>
</dbReference>
<evidence type="ECO:0000256" key="6">
    <source>
        <dbReference type="ARBA" id="ARBA00048142"/>
    </source>
</evidence>
<dbReference type="Gene3D" id="3.40.605.10">
    <property type="entry name" value="Aldehyde Dehydrogenase, Chain A, domain 1"/>
    <property type="match status" value="1"/>
</dbReference>
<evidence type="ECO:0000313" key="12">
    <source>
        <dbReference type="Proteomes" id="UP000249799"/>
    </source>
</evidence>
<keyword evidence="4" id="KW-0520">NAD</keyword>
<dbReference type="GO" id="GO:0004657">
    <property type="term" value="F:proline dehydrogenase activity"/>
    <property type="evidence" value="ECO:0007669"/>
    <property type="project" value="InterPro"/>
</dbReference>
<dbReference type="Pfam" id="PF00171">
    <property type="entry name" value="Aldedh"/>
    <property type="match status" value="1"/>
</dbReference>
<dbReference type="UniPathway" id="UPA00261">
    <property type="reaction ID" value="UER00373"/>
</dbReference>
<dbReference type="PROSITE" id="PS00070">
    <property type="entry name" value="ALDEHYDE_DEHYDR_CYS"/>
    <property type="match status" value="1"/>
</dbReference>
<dbReference type="InterPro" id="IPR002872">
    <property type="entry name" value="Proline_DH_dom"/>
</dbReference>
<comment type="pathway">
    <text evidence="1">Amino-acid degradation; L-proline degradation into L-glutamate; L-glutamate from L-proline: step 2/2.</text>
</comment>
<dbReference type="Pfam" id="PF18083">
    <property type="entry name" value="PutA_N"/>
    <property type="match status" value="1"/>
</dbReference>
<evidence type="ECO:0000256" key="1">
    <source>
        <dbReference type="ARBA" id="ARBA00004786"/>
    </source>
</evidence>
<dbReference type="InterPro" id="IPR041514">
    <property type="entry name" value="PutA_N"/>
</dbReference>
<dbReference type="RefSeq" id="WP_111335954.1">
    <property type="nucleotide sequence ID" value="NZ_CP030032.1"/>
</dbReference>
<dbReference type="NCBIfam" id="TIGR01237">
    <property type="entry name" value="D1pyr5carbox2"/>
    <property type="match status" value="1"/>
</dbReference>
<dbReference type="Gene3D" id="3.40.309.10">
    <property type="entry name" value="Aldehyde Dehydrogenase, Chain A, domain 2"/>
    <property type="match status" value="1"/>
</dbReference>
<dbReference type="InterPro" id="IPR005932">
    <property type="entry name" value="RocA"/>
</dbReference>
<name>A0A2Z4FNA6_9DELT</name>
<dbReference type="SUPFAM" id="SSF53720">
    <property type="entry name" value="ALDH-like"/>
    <property type="match status" value="1"/>
</dbReference>
<dbReference type="InterPro" id="IPR029041">
    <property type="entry name" value="FAD-linked_oxidoreductase-like"/>
</dbReference>
<dbReference type="FunFam" id="3.40.605.10:FF:000045">
    <property type="entry name" value="1-pyrroline-5-carboxylate dehydrogenase 1"/>
    <property type="match status" value="1"/>
</dbReference>
<dbReference type="Gene3D" id="3.20.20.220">
    <property type="match status" value="1"/>
</dbReference>
<dbReference type="EC" id="1.2.1.88" evidence="2"/>
<dbReference type="InterPro" id="IPR025703">
    <property type="entry name" value="Bifunct_PutA"/>
</dbReference>
<dbReference type="GO" id="GO:0003842">
    <property type="term" value="F:L-glutamate gamma-semialdehyde dehydrogenase activity"/>
    <property type="evidence" value="ECO:0007669"/>
    <property type="project" value="UniProtKB-EC"/>
</dbReference>
<dbReference type="AlphaFoldDB" id="A0A2Z4FNA6"/>
<proteinExistence type="inferred from homology"/>
<dbReference type="PIRSF" id="PIRSF000197">
    <property type="entry name" value="Bifunct_PutA"/>
    <property type="match status" value="1"/>
</dbReference>
<accession>A0A2Z4FNA6</accession>